<accession>A0A1Q2CFS7</accession>
<protein>
    <submittedName>
        <fullName evidence="1">Uncharacterized protein</fullName>
    </submittedName>
</protein>
<dbReference type="KEGG" id="tfl:RPIT_09390"/>
<dbReference type="OrthoDB" id="5363652at2"/>
<keyword evidence="2" id="KW-1185">Reference proteome</keyword>
<dbReference type="EMBL" id="CP019605">
    <property type="protein sequence ID" value="AQP44971.1"/>
    <property type="molecule type" value="Genomic_DNA"/>
</dbReference>
<evidence type="ECO:0000313" key="2">
    <source>
        <dbReference type="Proteomes" id="UP000188324"/>
    </source>
</evidence>
<reference evidence="1 2" key="1">
    <citation type="journal article" date="2016" name="Int. J. Syst. Evol. Microbiol.">
        <title>Tessaracoccus flavus sp. nov., isolated from the drainage system of a lindane-producing factory.</title>
        <authorList>
            <person name="Kumari R."/>
            <person name="Singh P."/>
            <person name="Schumann P."/>
            <person name="Lal R."/>
        </authorList>
    </citation>
    <scope>NUCLEOTIDE SEQUENCE [LARGE SCALE GENOMIC DNA]</scope>
    <source>
        <strain evidence="1 2">RP1T</strain>
    </source>
</reference>
<name>A0A1Q2CFS7_9ACTN</name>
<dbReference type="Pfam" id="PF07751">
    <property type="entry name" value="Abi_2"/>
    <property type="match status" value="1"/>
</dbReference>
<evidence type="ECO:0000313" key="1">
    <source>
        <dbReference type="EMBL" id="AQP44971.1"/>
    </source>
</evidence>
<sequence>MHTAGVLFFLGPHVQIPPFLTVDQRVDYLYERGYFEPGSVTDEHAERLSRLNFHYFLGYARNYRALVGRRQVQVPRKTPDDVFRVIDLDAKVSALVHEGLRTAEWRLRAAAVERYCAKFAPANSYLQTTQYRATDAESPSRLVEGILLHIYRHDEPYVDECLREAATSKSMTKPRRYEAGCHGTCLVLAADLPLWAVVDSFSLGLLGQFVINCDKDTESPVWKAVAKDLEISAQVFETQVKSLAYLRNSVAHHARLWMRPTSDSAKKPRLFSNRLKNVHPKSMHWAFMNLATFLPKEQRFDFAQRVDTLTGSDAIYRHGITNVHETPKAS</sequence>
<dbReference type="AlphaFoldDB" id="A0A1Q2CFS7"/>
<dbReference type="Proteomes" id="UP000188324">
    <property type="component" value="Chromosome"/>
</dbReference>
<organism evidence="1 2">
    <name type="scientific">Tessaracoccus flavus</name>
    <dbReference type="NCBI Taxonomy" id="1610493"/>
    <lineage>
        <taxon>Bacteria</taxon>
        <taxon>Bacillati</taxon>
        <taxon>Actinomycetota</taxon>
        <taxon>Actinomycetes</taxon>
        <taxon>Propionibacteriales</taxon>
        <taxon>Propionibacteriaceae</taxon>
        <taxon>Tessaracoccus</taxon>
    </lineage>
</organism>
<proteinExistence type="predicted"/>
<gene>
    <name evidence="1" type="ORF">RPIT_09390</name>
</gene>
<dbReference type="InterPro" id="IPR011664">
    <property type="entry name" value="Abi_system_AbiD/AbiF-like"/>
</dbReference>